<gene>
    <name evidence="3" type="ORF">FHS56_001903</name>
</gene>
<dbReference type="InterPro" id="IPR042106">
    <property type="entry name" value="Nuo/plastoQ_OxRdtase_6_NuoJ"/>
</dbReference>
<dbReference type="Proteomes" id="UP000537126">
    <property type="component" value="Unassembled WGS sequence"/>
</dbReference>
<dbReference type="Gene3D" id="1.20.120.1200">
    <property type="entry name" value="NADH-ubiquinone/plastoquinone oxidoreductase chain 6, subunit NuoJ"/>
    <property type="match status" value="1"/>
</dbReference>
<dbReference type="InterPro" id="IPR001457">
    <property type="entry name" value="NADH_UbQ/plastoQ_OxRdtase_su6"/>
</dbReference>
<feature type="transmembrane region" description="Helical" evidence="2">
    <location>
        <begin position="30"/>
        <end position="48"/>
    </location>
</feature>
<evidence type="ECO:0000256" key="1">
    <source>
        <dbReference type="ARBA" id="ARBA00005698"/>
    </source>
</evidence>
<organism evidence="3 4">
    <name type="scientific">Thermonema lapsum</name>
    <dbReference type="NCBI Taxonomy" id="28195"/>
    <lineage>
        <taxon>Bacteria</taxon>
        <taxon>Pseudomonadati</taxon>
        <taxon>Bacteroidota</taxon>
        <taxon>Cytophagia</taxon>
        <taxon>Cytophagales</taxon>
        <taxon>Thermonemataceae</taxon>
        <taxon>Thermonema</taxon>
    </lineage>
</organism>
<dbReference type="AlphaFoldDB" id="A0A846MSU3"/>
<evidence type="ECO:0000313" key="4">
    <source>
        <dbReference type="Proteomes" id="UP000537126"/>
    </source>
</evidence>
<feature type="transmembrane region" description="Helical" evidence="2">
    <location>
        <begin position="54"/>
        <end position="75"/>
    </location>
</feature>
<dbReference type="GO" id="GO:0048038">
    <property type="term" value="F:quinone binding"/>
    <property type="evidence" value="ECO:0007669"/>
    <property type="project" value="UniProtKB-UniRule"/>
</dbReference>
<dbReference type="RefSeq" id="WP_166920007.1">
    <property type="nucleotide sequence ID" value="NZ_JAASRN010000002.1"/>
</dbReference>
<dbReference type="GO" id="GO:0008137">
    <property type="term" value="F:NADH dehydrogenase (ubiquinone) activity"/>
    <property type="evidence" value="ECO:0007669"/>
    <property type="project" value="UniProtKB-UniRule"/>
</dbReference>
<feature type="transmembrane region" description="Helical" evidence="2">
    <location>
        <begin position="6"/>
        <end position="23"/>
    </location>
</feature>
<keyword evidence="2" id="KW-1003">Cell membrane</keyword>
<comment type="subcellular location">
    <subcellularLocation>
        <location evidence="2">Cell membrane</location>
        <topology evidence="2">Multi-pass membrane protein</topology>
    </subcellularLocation>
</comment>
<keyword evidence="2" id="KW-0812">Transmembrane</keyword>
<feature type="transmembrane region" description="Helical" evidence="2">
    <location>
        <begin position="96"/>
        <end position="116"/>
    </location>
</feature>
<dbReference type="Pfam" id="PF00499">
    <property type="entry name" value="Oxidored_q3"/>
    <property type="match status" value="1"/>
</dbReference>
<reference evidence="3 4" key="1">
    <citation type="submission" date="2020-03" db="EMBL/GenBank/DDBJ databases">
        <title>Genomic Encyclopedia of Type Strains, Phase IV (KMG-IV): sequencing the most valuable type-strain genomes for metagenomic binning, comparative biology and taxonomic classification.</title>
        <authorList>
            <person name="Goeker M."/>
        </authorList>
    </citation>
    <scope>NUCLEOTIDE SEQUENCE [LARGE SCALE GENOMIC DNA]</scope>
    <source>
        <strain evidence="3 4">DSM 5718</strain>
    </source>
</reference>
<evidence type="ECO:0000256" key="2">
    <source>
        <dbReference type="RuleBase" id="RU004429"/>
    </source>
</evidence>
<protein>
    <recommendedName>
        <fullName evidence="2">NADH-quinone oxidoreductase subunit J</fullName>
        <ecNumber evidence="2">7.1.1.-</ecNumber>
    </recommendedName>
</protein>
<dbReference type="GO" id="GO:0005886">
    <property type="term" value="C:plasma membrane"/>
    <property type="evidence" value="ECO:0007669"/>
    <property type="project" value="UniProtKB-SubCell"/>
</dbReference>
<comment type="similarity">
    <text evidence="1 2">Belongs to the complex I subunit 6 family.</text>
</comment>
<accession>A0A846MSU3</accession>
<keyword evidence="4" id="KW-1185">Reference proteome</keyword>
<name>A0A846MSU3_9BACT</name>
<keyword evidence="2" id="KW-0520">NAD</keyword>
<keyword evidence="2" id="KW-0874">Quinone</keyword>
<sequence>MMNEWLSYLFGAVVAGAAVYAALSKHLVRIVFALLACLLGVAALYVLLMAELIAVAQLIVYIGGVLVVLLFAVLLTQRQDAEKTPHIHNRNPFLGSILSIALLGLLLYGISSLPSLPSTTAYPSLYELSAQLMSKHLLAFEIAGLLLTVALIGALYWIKKATTLPE</sequence>
<comment type="caution">
    <text evidence="3">The sequence shown here is derived from an EMBL/GenBank/DDBJ whole genome shotgun (WGS) entry which is preliminary data.</text>
</comment>
<keyword evidence="2" id="KW-0472">Membrane</keyword>
<evidence type="ECO:0000313" key="3">
    <source>
        <dbReference type="EMBL" id="NIK74390.1"/>
    </source>
</evidence>
<proteinExistence type="inferred from homology"/>
<comment type="catalytic activity">
    <reaction evidence="2">
        <text>a quinone + NADH + 5 H(+)(in) = a quinol + NAD(+) + 4 H(+)(out)</text>
        <dbReference type="Rhea" id="RHEA:57888"/>
        <dbReference type="ChEBI" id="CHEBI:15378"/>
        <dbReference type="ChEBI" id="CHEBI:24646"/>
        <dbReference type="ChEBI" id="CHEBI:57540"/>
        <dbReference type="ChEBI" id="CHEBI:57945"/>
        <dbReference type="ChEBI" id="CHEBI:132124"/>
    </reaction>
</comment>
<dbReference type="EC" id="7.1.1.-" evidence="2"/>
<comment type="function">
    <text evidence="2">NDH-1 shuttles electrons from NADH, via FMN and iron-sulfur (Fe-S) centers, to quinones in the respiratory chain. Couples the redox reaction to proton translocation (for every two electrons transferred, four hydrogen ions are translocated across the cytoplasmic membrane), and thus conserves the redox energy in a proton gradient.</text>
</comment>
<dbReference type="EMBL" id="JAASRN010000002">
    <property type="protein sequence ID" value="NIK74390.1"/>
    <property type="molecule type" value="Genomic_DNA"/>
</dbReference>
<feature type="transmembrane region" description="Helical" evidence="2">
    <location>
        <begin position="136"/>
        <end position="158"/>
    </location>
</feature>
<dbReference type="PANTHER" id="PTHR33269:SF17">
    <property type="entry name" value="NADH-UBIQUINONE OXIDOREDUCTASE CHAIN 6"/>
    <property type="match status" value="1"/>
</dbReference>
<keyword evidence="2" id="KW-1133">Transmembrane helix</keyword>
<dbReference type="PANTHER" id="PTHR33269">
    <property type="entry name" value="NADH-UBIQUINONE OXIDOREDUCTASE CHAIN 6"/>
    <property type="match status" value="1"/>
</dbReference>